<keyword evidence="1" id="KW-0175">Coiled coil</keyword>
<dbReference type="AlphaFoldDB" id="A0A8B8KZY9"/>
<feature type="region of interest" description="Disordered" evidence="2">
    <location>
        <begin position="1"/>
        <end position="40"/>
    </location>
</feature>
<evidence type="ECO:0000256" key="2">
    <source>
        <dbReference type="SAM" id="MobiDB-lite"/>
    </source>
</evidence>
<accession>A0A8B8KZY9</accession>
<dbReference type="InterPro" id="IPR021109">
    <property type="entry name" value="Peptidase_aspartic_dom_sf"/>
</dbReference>
<evidence type="ECO:0000313" key="4">
    <source>
        <dbReference type="Proteomes" id="UP000694853"/>
    </source>
</evidence>
<dbReference type="Proteomes" id="UP000694853">
    <property type="component" value="Unplaced"/>
</dbReference>
<dbReference type="RefSeq" id="XP_027347944.1">
    <property type="nucleotide sequence ID" value="XM_027492143.1"/>
</dbReference>
<feature type="compositionally biased region" description="Basic and acidic residues" evidence="2">
    <location>
        <begin position="1"/>
        <end position="14"/>
    </location>
</feature>
<dbReference type="InterPro" id="IPR001584">
    <property type="entry name" value="Integrase_cat-core"/>
</dbReference>
<reference evidence="5" key="2">
    <citation type="submission" date="2025-08" db="UniProtKB">
        <authorList>
            <consortium name="RefSeq"/>
        </authorList>
    </citation>
    <scope>IDENTIFICATION</scope>
    <source>
        <tissue evidence="5">Young leaves</tissue>
    </source>
</reference>
<evidence type="ECO:0000256" key="1">
    <source>
        <dbReference type="SAM" id="Coils"/>
    </source>
</evidence>
<dbReference type="SUPFAM" id="SSF53098">
    <property type="entry name" value="Ribonuclease H-like"/>
    <property type="match status" value="1"/>
</dbReference>
<feature type="region of interest" description="Disordered" evidence="2">
    <location>
        <begin position="521"/>
        <end position="549"/>
    </location>
</feature>
<evidence type="ECO:0000259" key="3">
    <source>
        <dbReference type="PROSITE" id="PS50994"/>
    </source>
</evidence>
<gene>
    <name evidence="5" type="primary">LOC113859339</name>
</gene>
<dbReference type="GO" id="GO:0015074">
    <property type="term" value="P:DNA integration"/>
    <property type="evidence" value="ECO:0007669"/>
    <property type="project" value="InterPro"/>
</dbReference>
<dbReference type="Pfam" id="PF00665">
    <property type="entry name" value="rve"/>
    <property type="match status" value="1"/>
</dbReference>
<proteinExistence type="predicted"/>
<name>A0A8B8KZY9_ABRPR</name>
<dbReference type="GO" id="GO:0003676">
    <property type="term" value="F:nucleic acid binding"/>
    <property type="evidence" value="ECO:0007669"/>
    <property type="project" value="InterPro"/>
</dbReference>
<dbReference type="KEGG" id="aprc:113859339"/>
<keyword evidence="4" id="KW-1185">Reference proteome</keyword>
<organism evidence="4 5">
    <name type="scientific">Abrus precatorius</name>
    <name type="common">Indian licorice</name>
    <name type="synonym">Glycine abrus</name>
    <dbReference type="NCBI Taxonomy" id="3816"/>
    <lineage>
        <taxon>Eukaryota</taxon>
        <taxon>Viridiplantae</taxon>
        <taxon>Streptophyta</taxon>
        <taxon>Embryophyta</taxon>
        <taxon>Tracheophyta</taxon>
        <taxon>Spermatophyta</taxon>
        <taxon>Magnoliopsida</taxon>
        <taxon>eudicotyledons</taxon>
        <taxon>Gunneridae</taxon>
        <taxon>Pentapetalae</taxon>
        <taxon>rosids</taxon>
        <taxon>fabids</taxon>
        <taxon>Fabales</taxon>
        <taxon>Fabaceae</taxon>
        <taxon>Papilionoideae</taxon>
        <taxon>50 kb inversion clade</taxon>
        <taxon>NPAAA clade</taxon>
        <taxon>indigoferoid/millettioid clade</taxon>
        <taxon>Abreae</taxon>
        <taxon>Abrus</taxon>
    </lineage>
</organism>
<dbReference type="PANTHER" id="PTHR47266">
    <property type="entry name" value="ENDONUCLEASE-RELATED"/>
    <property type="match status" value="1"/>
</dbReference>
<dbReference type="PROSITE" id="PS50994">
    <property type="entry name" value="INTEGRASE"/>
    <property type="match status" value="1"/>
</dbReference>
<dbReference type="OrthoDB" id="1700743at2759"/>
<sequence>MQEPTVSKEKEDPKCAPSRVDLNGEEKVQEQPEPTSAQPKIEEAEKEILETFRKVEVNIPLLDAIKQIPKYAKFLKDLCTHRRRLKSNEKVNMGRNVSTLFEKQRSTMPEKCKDPGTFTIPCIIGNNMIENAMLDLGASINVMPLSIFTLLSLGVFPTDAPKAKKDKIRSDAKHYVWDDPYLWKFCSDQVIRRCVPDEEDSWQAYSTCERCQRAGRVITWRQEMPQQPILYCDIFDVLGIDFMGPFPSSFGFLYILLAVDYVSKWVEAKATRTDDAKVVADFVRSNLFCRFGIPRAIISDQGSHFCNRTMEVLLKKYGVVHKVSTAYHPQTNGQDELSNREIKKILERVVQPHRKDWSRRLDDALWAHRTAFKTPLGMSPYRVVYGKACHLPVEVEHKAYWAVKTCNIHYDSAGEQRKLQLQELEELRLEAYENSRIYKEKTKQYHDKKISSEEFYVGQKVLLFNSRLKLMPGKLKSRWLGPFTVTKVFSHVTLEEVEEIELHSPCTNLSYNLCNMANTHRKTTPRAKRARAAGASSSRPPPAHDPRFRSLAHEEYFRTNILRRQIVQDRNFEIQEGTYTQFQEEIQRRGWDLFTSCAGNGWKEIT</sequence>
<feature type="coiled-coil region" evidence="1">
    <location>
        <begin position="410"/>
        <end position="441"/>
    </location>
</feature>
<feature type="compositionally biased region" description="Basic residues" evidence="2">
    <location>
        <begin position="521"/>
        <end position="531"/>
    </location>
</feature>
<dbReference type="InterPro" id="IPR012337">
    <property type="entry name" value="RNaseH-like_sf"/>
</dbReference>
<feature type="domain" description="Integrase catalytic" evidence="3">
    <location>
        <begin position="224"/>
        <end position="388"/>
    </location>
</feature>
<dbReference type="InterPro" id="IPR036397">
    <property type="entry name" value="RNaseH_sf"/>
</dbReference>
<dbReference type="GeneID" id="113859339"/>
<evidence type="ECO:0000313" key="5">
    <source>
        <dbReference type="RefSeq" id="XP_027347944.1"/>
    </source>
</evidence>
<protein>
    <submittedName>
        <fullName evidence="5">Uncharacterized protein LOC113859339</fullName>
    </submittedName>
</protein>
<dbReference type="Gene3D" id="2.40.70.10">
    <property type="entry name" value="Acid Proteases"/>
    <property type="match status" value="1"/>
</dbReference>
<reference evidence="4" key="1">
    <citation type="journal article" date="2019" name="Toxins">
        <title>Detection of Abrin-Like and Prepropulchellin-Like Toxin Genes and Transcripts Using Whole Genome Sequencing and Full-Length Transcript Sequencing of Abrus precatorius.</title>
        <authorList>
            <person name="Hovde B.T."/>
            <person name="Daligault H.E."/>
            <person name="Hanschen E.R."/>
            <person name="Kunde Y.A."/>
            <person name="Johnson M.B."/>
            <person name="Starkenburg S.R."/>
            <person name="Johnson S.L."/>
        </authorList>
    </citation>
    <scope>NUCLEOTIDE SEQUENCE [LARGE SCALE GENOMIC DNA]</scope>
</reference>
<dbReference type="InterPro" id="IPR052160">
    <property type="entry name" value="Gypsy_RT_Integrase-like"/>
</dbReference>
<dbReference type="Gene3D" id="3.30.420.10">
    <property type="entry name" value="Ribonuclease H-like superfamily/Ribonuclease H"/>
    <property type="match status" value="1"/>
</dbReference>